<dbReference type="InterPro" id="IPR024671">
    <property type="entry name" value="Atg22-like"/>
</dbReference>
<feature type="transmembrane region" description="Helical" evidence="6">
    <location>
        <begin position="396"/>
        <end position="415"/>
    </location>
</feature>
<dbReference type="Gene3D" id="1.20.1250.20">
    <property type="entry name" value="MFS general substrate transporter like domains"/>
    <property type="match status" value="2"/>
</dbReference>
<name>A0A9D8KCK1_9DELT</name>
<feature type="transmembrane region" description="Helical" evidence="6">
    <location>
        <begin position="81"/>
        <end position="99"/>
    </location>
</feature>
<dbReference type="Pfam" id="PF11700">
    <property type="entry name" value="ATG22"/>
    <property type="match status" value="2"/>
</dbReference>
<feature type="transmembrane region" description="Helical" evidence="6">
    <location>
        <begin position="306"/>
        <end position="325"/>
    </location>
</feature>
<keyword evidence="4 6" id="KW-1133">Transmembrane helix</keyword>
<feature type="transmembrane region" description="Helical" evidence="6">
    <location>
        <begin position="246"/>
        <end position="266"/>
    </location>
</feature>
<dbReference type="GO" id="GO:0012505">
    <property type="term" value="C:endomembrane system"/>
    <property type="evidence" value="ECO:0007669"/>
    <property type="project" value="UniProtKB-SubCell"/>
</dbReference>
<dbReference type="Proteomes" id="UP000809273">
    <property type="component" value="Unassembled WGS sequence"/>
</dbReference>
<dbReference type="AlphaFoldDB" id="A0A9D8KCK1"/>
<feature type="transmembrane region" description="Helical" evidence="6">
    <location>
        <begin position="365"/>
        <end position="390"/>
    </location>
</feature>
<evidence type="ECO:0000256" key="6">
    <source>
        <dbReference type="SAM" id="Phobius"/>
    </source>
</evidence>
<reference evidence="8" key="2">
    <citation type="submission" date="2021-01" db="EMBL/GenBank/DDBJ databases">
        <authorList>
            <person name="Hahn C.R."/>
            <person name="Youssef N.H."/>
            <person name="Elshahed M."/>
        </authorList>
    </citation>
    <scope>NUCLEOTIDE SEQUENCE</scope>
    <source>
        <strain evidence="8">Zod_Metabat.24</strain>
    </source>
</reference>
<keyword evidence="5 6" id="KW-0472">Membrane</keyword>
<evidence type="ECO:0000256" key="2">
    <source>
        <dbReference type="ARBA" id="ARBA00022448"/>
    </source>
</evidence>
<feature type="transmembrane region" description="Helical" evidence="6">
    <location>
        <begin position="105"/>
        <end position="125"/>
    </location>
</feature>
<feature type="domain" description="Major facilitator superfamily (MFS) profile" evidence="7">
    <location>
        <begin position="7"/>
        <end position="419"/>
    </location>
</feature>
<dbReference type="GO" id="GO:0022857">
    <property type="term" value="F:transmembrane transporter activity"/>
    <property type="evidence" value="ECO:0007669"/>
    <property type="project" value="InterPro"/>
</dbReference>
<dbReference type="EMBL" id="JAFGIX010000009">
    <property type="protein sequence ID" value="MBN1571972.1"/>
    <property type="molecule type" value="Genomic_DNA"/>
</dbReference>
<feature type="transmembrane region" description="Helical" evidence="6">
    <location>
        <begin position="52"/>
        <end position="69"/>
    </location>
</feature>
<dbReference type="SUPFAM" id="SSF103473">
    <property type="entry name" value="MFS general substrate transporter"/>
    <property type="match status" value="1"/>
</dbReference>
<accession>A0A9D8KCK1</accession>
<evidence type="ECO:0000256" key="5">
    <source>
        <dbReference type="ARBA" id="ARBA00023136"/>
    </source>
</evidence>
<dbReference type="PANTHER" id="PTHR23519:SF1">
    <property type="entry name" value="AUTOPHAGY-RELATED PROTEIN 22"/>
    <property type="match status" value="1"/>
</dbReference>
<evidence type="ECO:0000256" key="4">
    <source>
        <dbReference type="ARBA" id="ARBA00022989"/>
    </source>
</evidence>
<feature type="transmembrane region" description="Helical" evidence="6">
    <location>
        <begin position="146"/>
        <end position="163"/>
    </location>
</feature>
<dbReference type="InterPro" id="IPR036259">
    <property type="entry name" value="MFS_trans_sf"/>
</dbReference>
<dbReference type="CDD" id="cd17482">
    <property type="entry name" value="MFS_YxiO_like"/>
    <property type="match status" value="1"/>
</dbReference>
<evidence type="ECO:0000313" key="9">
    <source>
        <dbReference type="Proteomes" id="UP000809273"/>
    </source>
</evidence>
<proteinExistence type="predicted"/>
<feature type="transmembrane region" description="Helical" evidence="6">
    <location>
        <begin position="331"/>
        <end position="353"/>
    </location>
</feature>
<organism evidence="8 9">
    <name type="scientific">Candidatus Zymogenus saltonus</name>
    <dbReference type="NCBI Taxonomy" id="2844893"/>
    <lineage>
        <taxon>Bacteria</taxon>
        <taxon>Deltaproteobacteria</taxon>
        <taxon>Candidatus Zymogenia</taxon>
        <taxon>Candidatus Zymogeniales</taxon>
        <taxon>Candidatus Zymogenaceae</taxon>
        <taxon>Candidatus Zymogenus</taxon>
    </lineage>
</organism>
<evidence type="ECO:0000256" key="1">
    <source>
        <dbReference type="ARBA" id="ARBA00004127"/>
    </source>
</evidence>
<gene>
    <name evidence="8" type="ORF">JW984_02110</name>
</gene>
<evidence type="ECO:0000313" key="8">
    <source>
        <dbReference type="EMBL" id="MBN1571972.1"/>
    </source>
</evidence>
<reference evidence="8" key="1">
    <citation type="journal article" date="2021" name="Environ. Microbiol.">
        <title>Genomic characterization of three novel Desulfobacterota classes expand the metabolic and phylogenetic diversity of the phylum.</title>
        <authorList>
            <person name="Murphy C.L."/>
            <person name="Biggerstaff J."/>
            <person name="Eichhorn A."/>
            <person name="Ewing E."/>
            <person name="Shahan R."/>
            <person name="Soriano D."/>
            <person name="Stewart S."/>
            <person name="VanMol K."/>
            <person name="Walker R."/>
            <person name="Walters P."/>
            <person name="Elshahed M.S."/>
            <person name="Youssef N.H."/>
        </authorList>
    </citation>
    <scope>NUCLEOTIDE SEQUENCE</scope>
    <source>
        <strain evidence="8">Zod_Metabat.24</strain>
    </source>
</reference>
<feature type="transmembrane region" description="Helical" evidence="6">
    <location>
        <begin position="12"/>
        <end position="32"/>
    </location>
</feature>
<dbReference type="InterPro" id="IPR050495">
    <property type="entry name" value="ATG22/LtaA_families"/>
</dbReference>
<dbReference type="InterPro" id="IPR020846">
    <property type="entry name" value="MFS_dom"/>
</dbReference>
<protein>
    <submittedName>
        <fullName evidence="8">MFS transporter</fullName>
    </submittedName>
</protein>
<dbReference type="PANTHER" id="PTHR23519">
    <property type="entry name" value="AUTOPHAGY-RELATED PROTEIN 22"/>
    <property type="match status" value="1"/>
</dbReference>
<feature type="transmembrane region" description="Helical" evidence="6">
    <location>
        <begin position="278"/>
        <end position="299"/>
    </location>
</feature>
<sequence length="435" mass="46506">MSDRKKILSWCMYDWANSGFATTILAAVMPIFYVKVAGANLAPVQATSNWGFTNSIAMLTAAILAPILGAMADHSGSRKRFLALFMGVGSLGTASLVVISTGDWLLASGLYLIGRIGFSASNIFYDSLLPSVAGDRIDQVSTGGYAIGYLGGGILLAINLLMIQKPALFGIHEYMGVSAVEWGTRLSFVTVGLWWALFSIPVLKNVPEPPSIKMAGEYKSSIAASFQRIGLTFSEIKKFREALKFLIAYWLYNDGIGTIIVMATAFGTEIGIGQGHLIGALLMVQFAGIPFTLLFGTIAKKLSPKTGILISLTIYSAISIGGYFMSSPIHFWILAFCVALVQGGSQGLSRSLFGAMIPRSKTAEFFGFYDISSKFSGVLGPLVFGLVGTLTGTSRLSILAVVFFFITGGFLLLFVDHEKGKALAREAEAKIEGMA</sequence>
<keyword evidence="2" id="KW-0813">Transport</keyword>
<dbReference type="PROSITE" id="PS50850">
    <property type="entry name" value="MFS"/>
    <property type="match status" value="1"/>
</dbReference>
<comment type="caution">
    <text evidence="8">The sequence shown here is derived from an EMBL/GenBank/DDBJ whole genome shotgun (WGS) entry which is preliminary data.</text>
</comment>
<evidence type="ECO:0000259" key="7">
    <source>
        <dbReference type="PROSITE" id="PS50850"/>
    </source>
</evidence>
<comment type="subcellular location">
    <subcellularLocation>
        <location evidence="1">Endomembrane system</location>
        <topology evidence="1">Multi-pass membrane protein</topology>
    </subcellularLocation>
</comment>
<evidence type="ECO:0000256" key="3">
    <source>
        <dbReference type="ARBA" id="ARBA00022692"/>
    </source>
</evidence>
<keyword evidence="3 6" id="KW-0812">Transmembrane</keyword>